<dbReference type="EMBL" id="CP011542">
    <property type="protein sequence ID" value="AKK06156.1"/>
    <property type="molecule type" value="Genomic_DNA"/>
</dbReference>
<dbReference type="Proteomes" id="UP000035199">
    <property type="component" value="Chromosome"/>
</dbReference>
<proteinExistence type="predicted"/>
<dbReference type="RefSeq" id="WP_052844608.1">
    <property type="nucleotide sequence ID" value="NZ_CP011542.1"/>
</dbReference>
<reference evidence="2" key="2">
    <citation type="submission" date="2015-05" db="EMBL/GenBank/DDBJ databases">
        <title>Complete genome sequence of Corynebacterium mustelae DSM 45274, isolated from various tissues of a male ferret with lethal sepsis.</title>
        <authorList>
            <person name="Ruckert C."/>
            <person name="Albersmeier A."/>
            <person name="Winkler A."/>
            <person name="Tauch A."/>
        </authorList>
    </citation>
    <scope>NUCLEOTIDE SEQUENCE [LARGE SCALE GENOMIC DNA]</scope>
    <source>
        <strain evidence="2">DSM 45274</strain>
    </source>
</reference>
<dbReference type="PATRIC" id="fig|571915.4.peg.1949"/>
<organism evidence="1 2">
    <name type="scientific">Corynebacterium mustelae</name>
    <dbReference type="NCBI Taxonomy" id="571915"/>
    <lineage>
        <taxon>Bacteria</taxon>
        <taxon>Bacillati</taxon>
        <taxon>Actinomycetota</taxon>
        <taxon>Actinomycetes</taxon>
        <taxon>Mycobacteriales</taxon>
        <taxon>Corynebacteriaceae</taxon>
        <taxon>Corynebacterium</taxon>
    </lineage>
</organism>
<reference evidence="1 2" key="1">
    <citation type="journal article" date="2015" name="Genome Announc.">
        <title>Complete Genome Sequence of the Type Strain Corynebacterium mustelae DSM 45274, Isolated from Various Tissues of a Male Ferret with Lethal Sepsis.</title>
        <authorList>
            <person name="Ruckert C."/>
            <person name="Eimer J."/>
            <person name="Winkler A."/>
            <person name="Tauch A."/>
        </authorList>
    </citation>
    <scope>NUCLEOTIDE SEQUENCE [LARGE SCALE GENOMIC DNA]</scope>
    <source>
        <strain evidence="1 2">DSM 45274</strain>
    </source>
</reference>
<protein>
    <submittedName>
        <fullName evidence="1">Uncharacterized protein</fullName>
    </submittedName>
</protein>
<sequence>MSDLPDWTWIAEPGAATAIVSGTDASSLVRQRLASGFYETNFERNNPAWGITVVTNGQRAMVCCVLNDGDESRHLVDSSATGHSCGYILSNGQSDCYENHDTVELEIALDELARLIDGEKPRATWQVD</sequence>
<dbReference type="AlphaFoldDB" id="A0A0G3GYF6"/>
<keyword evidence="2" id="KW-1185">Reference proteome</keyword>
<gene>
    <name evidence="1" type="ORF">CMUST_09200</name>
</gene>
<evidence type="ECO:0000313" key="2">
    <source>
        <dbReference type="Proteomes" id="UP000035199"/>
    </source>
</evidence>
<dbReference type="STRING" id="571915.CMUST_09200"/>
<dbReference type="OrthoDB" id="3853004at2"/>
<accession>A0A0G3GYF6</accession>
<dbReference type="KEGG" id="cmv:CMUST_09200"/>
<evidence type="ECO:0000313" key="1">
    <source>
        <dbReference type="EMBL" id="AKK06156.1"/>
    </source>
</evidence>
<name>A0A0G3GYF6_9CORY</name>